<dbReference type="EMBL" id="AZBU02000003">
    <property type="protein sequence ID" value="TKR86424.1"/>
    <property type="molecule type" value="Genomic_DNA"/>
</dbReference>
<feature type="compositionally biased region" description="Gly residues" evidence="1">
    <location>
        <begin position="1"/>
        <end position="11"/>
    </location>
</feature>
<keyword evidence="3" id="KW-1185">Reference proteome</keyword>
<organism evidence="2 3">
    <name type="scientific">Steinernema carpocapsae</name>
    <name type="common">Entomopathogenic nematode</name>
    <dbReference type="NCBI Taxonomy" id="34508"/>
    <lineage>
        <taxon>Eukaryota</taxon>
        <taxon>Metazoa</taxon>
        <taxon>Ecdysozoa</taxon>
        <taxon>Nematoda</taxon>
        <taxon>Chromadorea</taxon>
        <taxon>Rhabditida</taxon>
        <taxon>Tylenchina</taxon>
        <taxon>Panagrolaimomorpha</taxon>
        <taxon>Strongyloidoidea</taxon>
        <taxon>Steinernematidae</taxon>
        <taxon>Steinernema</taxon>
    </lineage>
</organism>
<evidence type="ECO:0000256" key="1">
    <source>
        <dbReference type="SAM" id="MobiDB-lite"/>
    </source>
</evidence>
<reference evidence="2 3" key="2">
    <citation type="journal article" date="2019" name="G3 (Bethesda)">
        <title>Hybrid Assembly of the Genome of the Entomopathogenic Nematode Steinernema carpocapsae Identifies the X-Chromosome.</title>
        <authorList>
            <person name="Serra L."/>
            <person name="Macchietto M."/>
            <person name="Macias-Munoz A."/>
            <person name="McGill C.J."/>
            <person name="Rodriguez I.M."/>
            <person name="Rodriguez B."/>
            <person name="Murad R."/>
            <person name="Mortazavi A."/>
        </authorList>
    </citation>
    <scope>NUCLEOTIDE SEQUENCE [LARGE SCALE GENOMIC DNA]</scope>
    <source>
        <strain evidence="2 3">ALL</strain>
    </source>
</reference>
<feature type="region of interest" description="Disordered" evidence="1">
    <location>
        <begin position="1"/>
        <end position="59"/>
    </location>
</feature>
<comment type="caution">
    <text evidence="2">The sequence shown here is derived from an EMBL/GenBank/DDBJ whole genome shotgun (WGS) entry which is preliminary data.</text>
</comment>
<dbReference type="Proteomes" id="UP000298663">
    <property type="component" value="Unassembled WGS sequence"/>
</dbReference>
<accession>A0A4U5NTE6</accession>
<proteinExistence type="predicted"/>
<protein>
    <submittedName>
        <fullName evidence="2">Uncharacterized protein</fullName>
    </submittedName>
</protein>
<dbReference type="AlphaFoldDB" id="A0A4U5NTE6"/>
<evidence type="ECO:0000313" key="2">
    <source>
        <dbReference type="EMBL" id="TKR86424.1"/>
    </source>
</evidence>
<evidence type="ECO:0000313" key="3">
    <source>
        <dbReference type="Proteomes" id="UP000298663"/>
    </source>
</evidence>
<gene>
    <name evidence="2" type="ORF">L596_011019</name>
</gene>
<reference evidence="2 3" key="1">
    <citation type="journal article" date="2015" name="Genome Biol.">
        <title>Comparative genomics of Steinernema reveals deeply conserved gene regulatory networks.</title>
        <authorList>
            <person name="Dillman A.R."/>
            <person name="Macchietto M."/>
            <person name="Porter C.F."/>
            <person name="Rogers A."/>
            <person name="Williams B."/>
            <person name="Antoshechkin I."/>
            <person name="Lee M.M."/>
            <person name="Goodwin Z."/>
            <person name="Lu X."/>
            <person name="Lewis E.E."/>
            <person name="Goodrich-Blair H."/>
            <person name="Stock S.P."/>
            <person name="Adams B.J."/>
            <person name="Sternberg P.W."/>
            <person name="Mortazavi A."/>
        </authorList>
    </citation>
    <scope>NUCLEOTIDE SEQUENCE [LARGE SCALE GENOMIC DNA]</scope>
    <source>
        <strain evidence="2 3">ALL</strain>
    </source>
</reference>
<sequence length="139" mass="15322">MKNKGKCGGSKSGESTKYKSKAAVNAKKTQKAGQKTASKAKSESRARGGAETFPGKDQLLPYCMSMNPRDYMRYGAAGHPNYPMIKNSDQLMEGLCRELTGDQKFYDESTVEQELEETSTVSSDALHLDLRGFQNLKIL</sequence>
<name>A0A4U5NTE6_STECR</name>